<evidence type="ECO:0000256" key="9">
    <source>
        <dbReference type="ARBA" id="ARBA00023239"/>
    </source>
</evidence>
<gene>
    <name evidence="10" type="ORF">PBRASI_LOCUS4843</name>
</gene>
<comment type="pathway">
    <text evidence="2">Cofactor biosynthesis; tetrahydrobiopterin biosynthesis; tetrahydrobiopterin from 7,8-dihydroneopterin triphosphate: step 1/3.</text>
</comment>
<evidence type="ECO:0000313" key="10">
    <source>
        <dbReference type="EMBL" id="CAG8546124.1"/>
    </source>
</evidence>
<evidence type="ECO:0000313" key="11">
    <source>
        <dbReference type="Proteomes" id="UP000789739"/>
    </source>
</evidence>
<dbReference type="Pfam" id="PF01242">
    <property type="entry name" value="PTPS"/>
    <property type="match status" value="1"/>
</dbReference>
<evidence type="ECO:0000256" key="5">
    <source>
        <dbReference type="ARBA" id="ARBA00015587"/>
    </source>
</evidence>
<sequence>MGPVLYLCRIEKFSAAHRLNSSHLTEEENRQTYGKCNGINFHGHNYTVEVIVRGEKDPKTGMVLNLTDLKRYMEVAIMNVLDHKNLDLDVPYFAESKLPSTTENLAVFIWVNLLRTFPRDRSYDLFEIKLHETDNNYVVFRGEGL</sequence>
<accession>A0A9N9AXT5</accession>
<keyword evidence="9" id="KW-0456">Lyase</keyword>
<dbReference type="Gene3D" id="3.30.479.10">
    <property type="entry name" value="6-pyruvoyl tetrahydropterin synthase/QueD"/>
    <property type="match status" value="1"/>
</dbReference>
<evidence type="ECO:0000256" key="4">
    <source>
        <dbReference type="ARBA" id="ARBA00013100"/>
    </source>
</evidence>
<evidence type="ECO:0000256" key="3">
    <source>
        <dbReference type="ARBA" id="ARBA00009164"/>
    </source>
</evidence>
<evidence type="ECO:0000256" key="6">
    <source>
        <dbReference type="ARBA" id="ARBA00022723"/>
    </source>
</evidence>
<proteinExistence type="inferred from homology"/>
<dbReference type="FunFam" id="3.30.479.10:FF:000003">
    <property type="entry name" value="6-pyruvoyl tetrahydrobiopterin synthase"/>
    <property type="match status" value="1"/>
</dbReference>
<protein>
    <recommendedName>
        <fullName evidence="5">6-pyruvoyl tetrahydrobiopterin synthase</fullName>
        <ecNumber evidence="4">4.2.3.12</ecNumber>
    </recommendedName>
</protein>
<comment type="caution">
    <text evidence="10">The sequence shown here is derived from an EMBL/GenBank/DDBJ whole genome shotgun (WGS) entry which is preliminary data.</text>
</comment>
<reference evidence="10" key="1">
    <citation type="submission" date="2021-06" db="EMBL/GenBank/DDBJ databases">
        <authorList>
            <person name="Kallberg Y."/>
            <person name="Tangrot J."/>
            <person name="Rosling A."/>
        </authorList>
    </citation>
    <scope>NUCLEOTIDE SEQUENCE</scope>
    <source>
        <strain evidence="10">BR232B</strain>
    </source>
</reference>
<dbReference type="InterPro" id="IPR022469">
    <property type="entry name" value="PTPS_His_AS"/>
</dbReference>
<evidence type="ECO:0000256" key="1">
    <source>
        <dbReference type="ARBA" id="ARBA00001947"/>
    </source>
</evidence>
<dbReference type="Proteomes" id="UP000789739">
    <property type="component" value="Unassembled WGS sequence"/>
</dbReference>
<dbReference type="PROSITE" id="PS00988">
    <property type="entry name" value="PTPS_2"/>
    <property type="match status" value="1"/>
</dbReference>
<dbReference type="PANTHER" id="PTHR12589">
    <property type="entry name" value="PYRUVOYL TETRAHYDROBIOPTERIN SYNTHASE"/>
    <property type="match status" value="1"/>
</dbReference>
<keyword evidence="7" id="KW-0862">Zinc</keyword>
<keyword evidence="8" id="KW-0783">Tetrahydrobiopterin biosynthesis</keyword>
<dbReference type="GO" id="GO:0005739">
    <property type="term" value="C:mitochondrion"/>
    <property type="evidence" value="ECO:0007669"/>
    <property type="project" value="TreeGrafter"/>
</dbReference>
<dbReference type="AlphaFoldDB" id="A0A9N9AXT5"/>
<dbReference type="EMBL" id="CAJVPI010000526">
    <property type="protein sequence ID" value="CAG8546124.1"/>
    <property type="molecule type" value="Genomic_DNA"/>
</dbReference>
<dbReference type="InterPro" id="IPR007115">
    <property type="entry name" value="6-PTP_synth/QueD"/>
</dbReference>
<dbReference type="SUPFAM" id="SSF55620">
    <property type="entry name" value="Tetrahydrobiopterin biosynthesis enzymes-like"/>
    <property type="match status" value="1"/>
</dbReference>
<keyword evidence="6" id="KW-0479">Metal-binding</keyword>
<dbReference type="InterPro" id="IPR038418">
    <property type="entry name" value="6-PTP_synth/QueD_sf"/>
</dbReference>
<organism evidence="10 11">
    <name type="scientific">Paraglomus brasilianum</name>
    <dbReference type="NCBI Taxonomy" id="144538"/>
    <lineage>
        <taxon>Eukaryota</taxon>
        <taxon>Fungi</taxon>
        <taxon>Fungi incertae sedis</taxon>
        <taxon>Mucoromycota</taxon>
        <taxon>Glomeromycotina</taxon>
        <taxon>Glomeromycetes</taxon>
        <taxon>Paraglomerales</taxon>
        <taxon>Paraglomeraceae</taxon>
        <taxon>Paraglomus</taxon>
    </lineage>
</organism>
<comment type="cofactor">
    <cofactor evidence="1">
        <name>Zn(2+)</name>
        <dbReference type="ChEBI" id="CHEBI:29105"/>
    </cofactor>
</comment>
<keyword evidence="11" id="KW-1185">Reference proteome</keyword>
<dbReference type="PANTHER" id="PTHR12589:SF7">
    <property type="entry name" value="6-PYRUVOYL TETRAHYDROBIOPTERIN SYNTHASE"/>
    <property type="match status" value="1"/>
</dbReference>
<dbReference type="GO" id="GO:0046872">
    <property type="term" value="F:metal ion binding"/>
    <property type="evidence" value="ECO:0007669"/>
    <property type="project" value="UniProtKB-KW"/>
</dbReference>
<comment type="similarity">
    <text evidence="3">Belongs to the PTPS family.</text>
</comment>
<dbReference type="OrthoDB" id="14045at2759"/>
<evidence type="ECO:0000256" key="7">
    <source>
        <dbReference type="ARBA" id="ARBA00022833"/>
    </source>
</evidence>
<evidence type="ECO:0000256" key="2">
    <source>
        <dbReference type="ARBA" id="ARBA00005126"/>
    </source>
</evidence>
<evidence type="ECO:0000256" key="8">
    <source>
        <dbReference type="ARBA" id="ARBA00023007"/>
    </source>
</evidence>
<dbReference type="GO" id="GO:0006729">
    <property type="term" value="P:tetrahydrobiopterin biosynthetic process"/>
    <property type="evidence" value="ECO:0007669"/>
    <property type="project" value="UniProtKB-KW"/>
</dbReference>
<dbReference type="EC" id="4.2.3.12" evidence="4"/>
<name>A0A9N9AXT5_9GLOM</name>
<dbReference type="GO" id="GO:0003874">
    <property type="term" value="F:6-pyruvoyltetrahydropterin synthase activity"/>
    <property type="evidence" value="ECO:0007669"/>
    <property type="project" value="UniProtKB-EC"/>
</dbReference>